<feature type="compositionally biased region" description="Low complexity" evidence="1">
    <location>
        <begin position="302"/>
        <end position="322"/>
    </location>
</feature>
<dbReference type="PANTHER" id="PTHR24074">
    <property type="entry name" value="CO-CHAPERONE PROTEIN DJLA"/>
    <property type="match status" value="1"/>
</dbReference>
<dbReference type="AlphaFoldDB" id="A0A5N6E5T0"/>
<evidence type="ECO:0000313" key="4">
    <source>
        <dbReference type="Proteomes" id="UP000326799"/>
    </source>
</evidence>
<gene>
    <name evidence="3" type="ORF">BDV33DRAFT_210951</name>
</gene>
<accession>A0A5N6E5T0</accession>
<dbReference type="PRINTS" id="PR00625">
    <property type="entry name" value="JDOMAIN"/>
</dbReference>
<sequence length="402" mass="44592">MAKANILRDYYADLGLQPTADSEEIKEKYRKLAFKYHPDRNHGKEQEFLVKFQEISNAYTILSDPKQRSKYDESRISAGPGKYSSGQRKPNPPPKAPPGRNPTAFPRESRAANQRFPPRPQSWNHNPSFDTPGYTRNTHHWSPASGWFRHTGWKRNPGATEWANYNSTLRPEPGAYIPKHPGAAPRPPPSSCTHPQFTAKQTFKHKSASNRSANPGVSPNTPAQRKGFFKPDFSPTPKATAAPSQNCQERLNTKDDGKKATSHSDSGLEGLSDKEQPRAKQDGHSHGLADVGNGPETSNPHPSQSGSTGQQPPTTSTPTEPSVFNWVDGLNALRWPMGYQHADEFGQRQGHREHTHSEPASQQLPTPFTGAESTVNWVDELNNLQLTTAKNGCQEQEKQTSV</sequence>
<dbReference type="InterPro" id="IPR050817">
    <property type="entry name" value="DjlA_DnaK_co-chaperone"/>
</dbReference>
<feature type="compositionally biased region" description="Basic and acidic residues" evidence="1">
    <location>
        <begin position="341"/>
        <end position="357"/>
    </location>
</feature>
<feature type="compositionally biased region" description="Polar residues" evidence="1">
    <location>
        <begin position="358"/>
        <end position="372"/>
    </location>
</feature>
<organism evidence="3 4">
    <name type="scientific">Aspergillus novoparasiticus</name>
    <dbReference type="NCBI Taxonomy" id="986946"/>
    <lineage>
        <taxon>Eukaryota</taxon>
        <taxon>Fungi</taxon>
        <taxon>Dikarya</taxon>
        <taxon>Ascomycota</taxon>
        <taxon>Pezizomycotina</taxon>
        <taxon>Eurotiomycetes</taxon>
        <taxon>Eurotiomycetidae</taxon>
        <taxon>Eurotiales</taxon>
        <taxon>Aspergillaceae</taxon>
        <taxon>Aspergillus</taxon>
        <taxon>Aspergillus subgen. Circumdati</taxon>
    </lineage>
</organism>
<feature type="compositionally biased region" description="Pro residues" evidence="1">
    <location>
        <begin position="90"/>
        <end position="100"/>
    </location>
</feature>
<feature type="domain" description="J" evidence="2">
    <location>
        <begin position="9"/>
        <end position="75"/>
    </location>
</feature>
<dbReference type="EMBL" id="ML733957">
    <property type="protein sequence ID" value="KAB8212728.1"/>
    <property type="molecule type" value="Genomic_DNA"/>
</dbReference>
<dbReference type="SMART" id="SM00271">
    <property type="entry name" value="DnaJ"/>
    <property type="match status" value="1"/>
</dbReference>
<proteinExistence type="predicted"/>
<dbReference type="PROSITE" id="PS50076">
    <property type="entry name" value="DNAJ_2"/>
    <property type="match status" value="1"/>
</dbReference>
<evidence type="ECO:0000256" key="1">
    <source>
        <dbReference type="SAM" id="MobiDB-lite"/>
    </source>
</evidence>
<feature type="region of interest" description="Disordered" evidence="1">
    <location>
        <begin position="341"/>
        <end position="372"/>
    </location>
</feature>
<feature type="compositionally biased region" description="Polar residues" evidence="1">
    <location>
        <begin position="209"/>
        <end position="223"/>
    </location>
</feature>
<protein>
    <recommendedName>
        <fullName evidence="2">J domain-containing protein</fullName>
    </recommendedName>
</protein>
<feature type="compositionally biased region" description="Basic and acidic residues" evidence="1">
    <location>
        <begin position="271"/>
        <end position="287"/>
    </location>
</feature>
<feature type="compositionally biased region" description="Polar residues" evidence="1">
    <location>
        <begin position="191"/>
        <end position="201"/>
    </location>
</feature>
<feature type="compositionally biased region" description="Basic and acidic residues" evidence="1">
    <location>
        <begin position="65"/>
        <end position="75"/>
    </location>
</feature>
<evidence type="ECO:0000313" key="3">
    <source>
        <dbReference type="EMBL" id="KAB8212728.1"/>
    </source>
</evidence>
<dbReference type="CDD" id="cd06257">
    <property type="entry name" value="DnaJ"/>
    <property type="match status" value="1"/>
</dbReference>
<reference evidence="3 4" key="1">
    <citation type="submission" date="2019-04" db="EMBL/GenBank/DDBJ databases">
        <title>Fungal friends and foes A comparative genomics study of 23 Aspergillus species from section Flavi.</title>
        <authorList>
            <consortium name="DOE Joint Genome Institute"/>
            <person name="Kjaerbolling I."/>
            <person name="Vesth T.C."/>
            <person name="Frisvad J.C."/>
            <person name="Nybo J.L."/>
            <person name="Theobald S."/>
            <person name="Kildgaard S."/>
            <person name="Petersen T.I."/>
            <person name="Kuo A."/>
            <person name="Sato A."/>
            <person name="Lyhne E.K."/>
            <person name="Kogle M.E."/>
            <person name="Wiebenga A."/>
            <person name="Kun R.S."/>
            <person name="Lubbers R.J."/>
            <person name="Makela M.R."/>
            <person name="Barry K."/>
            <person name="Chovatia M."/>
            <person name="Clum A."/>
            <person name="Daum C."/>
            <person name="Haridas S."/>
            <person name="He G."/>
            <person name="LaButti K."/>
            <person name="Lipzen A."/>
            <person name="Mondo S."/>
            <person name="Pangilinan J."/>
            <person name="Riley R."/>
            <person name="Salamov A."/>
            <person name="Simmons B.A."/>
            <person name="Magnuson J.K."/>
            <person name="Henrissat B."/>
            <person name="Mortensen U.H."/>
            <person name="Larsen T.O."/>
            <person name="De vries R.P."/>
            <person name="Grigoriev I.V."/>
            <person name="Machida M."/>
            <person name="Baker S.E."/>
            <person name="Andersen M.R."/>
        </authorList>
    </citation>
    <scope>NUCLEOTIDE SEQUENCE [LARGE SCALE GENOMIC DNA]</scope>
    <source>
        <strain evidence="3 4">CBS 126849</strain>
    </source>
</reference>
<dbReference type="InterPro" id="IPR036869">
    <property type="entry name" value="J_dom_sf"/>
</dbReference>
<dbReference type="Pfam" id="PF00226">
    <property type="entry name" value="DnaJ"/>
    <property type="match status" value="1"/>
</dbReference>
<name>A0A5N6E5T0_9EURO</name>
<dbReference type="Proteomes" id="UP000326799">
    <property type="component" value="Unassembled WGS sequence"/>
</dbReference>
<dbReference type="Gene3D" id="1.10.287.110">
    <property type="entry name" value="DnaJ domain"/>
    <property type="match status" value="1"/>
</dbReference>
<evidence type="ECO:0000259" key="2">
    <source>
        <dbReference type="PROSITE" id="PS50076"/>
    </source>
</evidence>
<keyword evidence="4" id="KW-1185">Reference proteome</keyword>
<dbReference type="InterPro" id="IPR001623">
    <property type="entry name" value="DnaJ_domain"/>
</dbReference>
<dbReference type="SUPFAM" id="SSF46565">
    <property type="entry name" value="Chaperone J-domain"/>
    <property type="match status" value="1"/>
</dbReference>
<feature type="region of interest" description="Disordered" evidence="1">
    <location>
        <begin position="61"/>
        <end position="325"/>
    </location>
</feature>